<organism evidence="1 2">
    <name type="scientific">Shewanella piezotolerans (strain WP3 / JCM 13877)</name>
    <dbReference type="NCBI Taxonomy" id="225849"/>
    <lineage>
        <taxon>Bacteria</taxon>
        <taxon>Pseudomonadati</taxon>
        <taxon>Pseudomonadota</taxon>
        <taxon>Gammaproteobacteria</taxon>
        <taxon>Alteromonadales</taxon>
        <taxon>Shewanellaceae</taxon>
        <taxon>Shewanella</taxon>
    </lineage>
</organism>
<name>B8CQZ8_SHEPW</name>
<evidence type="ECO:0000313" key="1">
    <source>
        <dbReference type="EMBL" id="ACJ29670.1"/>
    </source>
</evidence>
<sequence length="34" mass="3920">MIMTEIERHGFSSTEYGAAVYRRTIANADLDNTW</sequence>
<protein>
    <submittedName>
        <fullName evidence="1">Uncharacterized protein</fullName>
    </submittedName>
</protein>
<dbReference type="HOGENOM" id="CLU_3375969_0_0_6"/>
<keyword evidence="2" id="KW-1185">Reference proteome</keyword>
<dbReference type="KEGG" id="swp:swp_2945"/>
<dbReference type="AlphaFoldDB" id="B8CQZ8"/>
<evidence type="ECO:0000313" key="2">
    <source>
        <dbReference type="Proteomes" id="UP000000753"/>
    </source>
</evidence>
<gene>
    <name evidence="1" type="ordered locus">swp_2945</name>
</gene>
<reference evidence="1 2" key="1">
    <citation type="journal article" date="2008" name="PLoS ONE">
        <title>Environmental adaptation: genomic analysis of the piezotolerant and psychrotolerant deep-sea iron reducing bacterium Shewanella piezotolerans WP3.</title>
        <authorList>
            <person name="Wang F."/>
            <person name="Wang J."/>
            <person name="Jian H."/>
            <person name="Zhang B."/>
            <person name="Li S."/>
            <person name="Wang F."/>
            <person name="Zeng X."/>
            <person name="Gao L."/>
            <person name="Bartlett D.H."/>
            <person name="Yu J."/>
            <person name="Hu S."/>
            <person name="Xiao X."/>
        </authorList>
    </citation>
    <scope>NUCLEOTIDE SEQUENCE [LARGE SCALE GENOMIC DNA]</scope>
    <source>
        <strain evidence="2">WP3 / JCM 13877</strain>
    </source>
</reference>
<proteinExistence type="predicted"/>
<accession>B8CQZ8</accession>
<dbReference type="EMBL" id="CP000472">
    <property type="protein sequence ID" value="ACJ29670.1"/>
    <property type="molecule type" value="Genomic_DNA"/>
</dbReference>
<dbReference type="Proteomes" id="UP000000753">
    <property type="component" value="Chromosome"/>
</dbReference>